<sequence length="257" mass="29888">MSTDHALQHLELEVNGPIMYMLPSNSGNELTIEFIDGELPSFYLIDLQSREIKKELKLDKSFEQVILKSFSSERIITQRFSDQNNPNSVEVHCFEWNNPSPTYSQINTQILDVGSDWLQLPHPHFQGKKVIIDLKNNESIDKKPIETQSEYKTQFPVAYSNQSSYFEWFQKLFKKHNKEILRSCEFLKHSEKLIISYYTREDETVCNYLSVFDTKGTLLDSFLLAKGLKGIGKDTFFVCHNQLIFVTGKQTLNVIEL</sequence>
<evidence type="ECO:0000313" key="2">
    <source>
        <dbReference type="Proteomes" id="UP001300692"/>
    </source>
</evidence>
<dbReference type="RefSeq" id="WP_264136668.1">
    <property type="nucleotide sequence ID" value="NZ_JAOYOD010000001.1"/>
</dbReference>
<reference evidence="1 2" key="1">
    <citation type="submission" date="2022-10" db="EMBL/GenBank/DDBJ databases">
        <title>Comparative genomics and taxonomic characterization of three novel marine species of genus Reichenbachiella exhibiting antioxidant and polysaccharide degradation activities.</title>
        <authorList>
            <person name="Muhammad N."/>
            <person name="Lee Y.-J."/>
            <person name="Ko J."/>
            <person name="Kim S.-G."/>
        </authorList>
    </citation>
    <scope>NUCLEOTIDE SEQUENCE [LARGE SCALE GENOMIC DNA]</scope>
    <source>
        <strain evidence="1 2">ABR2-5</strain>
    </source>
</reference>
<accession>A0ABT3CQ85</accession>
<evidence type="ECO:0000313" key="1">
    <source>
        <dbReference type="EMBL" id="MCV9385885.1"/>
    </source>
</evidence>
<evidence type="ECO:0008006" key="3">
    <source>
        <dbReference type="Google" id="ProtNLM"/>
    </source>
</evidence>
<name>A0ABT3CQ85_9BACT</name>
<comment type="caution">
    <text evidence="1">The sequence shown here is derived from an EMBL/GenBank/DDBJ whole genome shotgun (WGS) entry which is preliminary data.</text>
</comment>
<gene>
    <name evidence="1" type="ORF">N7U62_04385</name>
</gene>
<organism evidence="1 2">
    <name type="scientific">Reichenbachiella ulvae</name>
    <dbReference type="NCBI Taxonomy" id="2980104"/>
    <lineage>
        <taxon>Bacteria</taxon>
        <taxon>Pseudomonadati</taxon>
        <taxon>Bacteroidota</taxon>
        <taxon>Cytophagia</taxon>
        <taxon>Cytophagales</taxon>
        <taxon>Reichenbachiellaceae</taxon>
        <taxon>Reichenbachiella</taxon>
    </lineage>
</organism>
<keyword evidence="2" id="KW-1185">Reference proteome</keyword>
<dbReference type="EMBL" id="JAOYOD010000001">
    <property type="protein sequence ID" value="MCV9385885.1"/>
    <property type="molecule type" value="Genomic_DNA"/>
</dbReference>
<protein>
    <recommendedName>
        <fullName evidence="3">DUF4905 domain-containing protein</fullName>
    </recommendedName>
</protein>
<dbReference type="Proteomes" id="UP001300692">
    <property type="component" value="Unassembled WGS sequence"/>
</dbReference>
<proteinExistence type="predicted"/>